<reference evidence="1" key="2">
    <citation type="journal article" date="2015" name="Fish Shellfish Immunol.">
        <title>Early steps in the European eel (Anguilla anguilla)-Vibrio vulnificus interaction in the gills: Role of the RtxA13 toxin.</title>
        <authorList>
            <person name="Callol A."/>
            <person name="Pajuelo D."/>
            <person name="Ebbesson L."/>
            <person name="Teles M."/>
            <person name="MacKenzie S."/>
            <person name="Amaro C."/>
        </authorList>
    </citation>
    <scope>NUCLEOTIDE SEQUENCE</scope>
</reference>
<evidence type="ECO:0000313" key="1">
    <source>
        <dbReference type="EMBL" id="JAH15451.1"/>
    </source>
</evidence>
<dbReference type="EMBL" id="GBXM01093126">
    <property type="protein sequence ID" value="JAH15451.1"/>
    <property type="molecule type" value="Transcribed_RNA"/>
</dbReference>
<sequence length="38" mass="4090">MAHPVCIRGAALCPAYTVVVFPITCQNVGCCTVTMQYK</sequence>
<organism evidence="1">
    <name type="scientific">Anguilla anguilla</name>
    <name type="common">European freshwater eel</name>
    <name type="synonym">Muraena anguilla</name>
    <dbReference type="NCBI Taxonomy" id="7936"/>
    <lineage>
        <taxon>Eukaryota</taxon>
        <taxon>Metazoa</taxon>
        <taxon>Chordata</taxon>
        <taxon>Craniata</taxon>
        <taxon>Vertebrata</taxon>
        <taxon>Euteleostomi</taxon>
        <taxon>Actinopterygii</taxon>
        <taxon>Neopterygii</taxon>
        <taxon>Teleostei</taxon>
        <taxon>Anguilliformes</taxon>
        <taxon>Anguillidae</taxon>
        <taxon>Anguilla</taxon>
    </lineage>
</organism>
<dbReference type="AlphaFoldDB" id="A0A0E9QF09"/>
<reference evidence="1" key="1">
    <citation type="submission" date="2014-11" db="EMBL/GenBank/DDBJ databases">
        <authorList>
            <person name="Amaro Gonzalez C."/>
        </authorList>
    </citation>
    <scope>NUCLEOTIDE SEQUENCE</scope>
</reference>
<proteinExistence type="predicted"/>
<accession>A0A0E9QF09</accession>
<protein>
    <submittedName>
        <fullName evidence="1">Uncharacterized protein</fullName>
    </submittedName>
</protein>
<name>A0A0E9QF09_ANGAN</name>